<organism evidence="1 2">
    <name type="scientific">Pantoea brenneri</name>
    <dbReference type="NCBI Taxonomy" id="472694"/>
    <lineage>
        <taxon>Bacteria</taxon>
        <taxon>Pseudomonadati</taxon>
        <taxon>Pseudomonadota</taxon>
        <taxon>Gammaproteobacteria</taxon>
        <taxon>Enterobacterales</taxon>
        <taxon>Erwiniaceae</taxon>
        <taxon>Pantoea</taxon>
    </lineage>
</organism>
<protein>
    <submittedName>
        <fullName evidence="1">Phage tail protein</fullName>
    </submittedName>
</protein>
<accession>A0AAX3JC91</accession>
<comment type="caution">
    <text evidence="1">The sequence shown here is derived from an EMBL/GenBank/DDBJ whole genome shotgun (WGS) entry which is preliminary data.</text>
</comment>
<dbReference type="AlphaFoldDB" id="A0AAX3JC91"/>
<evidence type="ECO:0000313" key="2">
    <source>
        <dbReference type="Proteomes" id="UP000433737"/>
    </source>
</evidence>
<sequence length="240" mass="25875">MSFFNGLAGNIKGFATSTAKQAGSNLISNILSRASANMSGGAGASYAGLPPELANAKTILEMAMRIRYAQGWQWNIEIDGFSRVDMYVKDITYSTGNVETESKLIGGNEFVKPTHVTAGSVSMTVRDNEDGELLQKFKERRARIHNGDGTFNLPPAYLLNIRIYRVSQDGRATLEEEMKGFITTIGEISRARDAVGEFATIPVTFVKYTSAGSLANGLLKGVTGGITNQVQSSASNLIKF</sequence>
<dbReference type="EMBL" id="CABWMH010000052">
    <property type="protein sequence ID" value="VXC58423.1"/>
    <property type="molecule type" value="Genomic_DNA"/>
</dbReference>
<dbReference type="RefSeq" id="WP_159224189.1">
    <property type="nucleotide sequence ID" value="NZ_LR733503.1"/>
</dbReference>
<gene>
    <name evidence="1" type="ORF">PANT111_560004</name>
</gene>
<name>A0AAX3JC91_9GAMM</name>
<reference evidence="1 2" key="1">
    <citation type="submission" date="2019-10" db="EMBL/GenBank/DDBJ databases">
        <authorList>
            <person name="Karimi E."/>
        </authorList>
    </citation>
    <scope>NUCLEOTIDE SEQUENCE [LARGE SCALE GENOMIC DNA]</scope>
    <source>
        <strain evidence="1">Pantoea sp. 111</strain>
    </source>
</reference>
<evidence type="ECO:0000313" key="1">
    <source>
        <dbReference type="EMBL" id="VXC58423.1"/>
    </source>
</evidence>
<dbReference type="Proteomes" id="UP000433737">
    <property type="component" value="Unassembled WGS sequence"/>
</dbReference>
<proteinExistence type="predicted"/>